<evidence type="ECO:0000313" key="3">
    <source>
        <dbReference type="Proteomes" id="UP000054549"/>
    </source>
</evidence>
<gene>
    <name evidence="2" type="ORF">M378DRAFT_170287</name>
</gene>
<dbReference type="HOGENOM" id="CLU_117708_0_0_1"/>
<feature type="compositionally biased region" description="Basic and acidic residues" evidence="1">
    <location>
        <begin position="1"/>
        <end position="13"/>
    </location>
</feature>
<dbReference type="Proteomes" id="UP000054549">
    <property type="component" value="Unassembled WGS sequence"/>
</dbReference>
<dbReference type="InParanoid" id="A0A0C2WQU6"/>
<feature type="compositionally biased region" description="Polar residues" evidence="1">
    <location>
        <begin position="53"/>
        <end position="76"/>
    </location>
</feature>
<name>A0A0C2WQU6_AMAMK</name>
<keyword evidence="3" id="KW-1185">Reference proteome</keyword>
<dbReference type="AlphaFoldDB" id="A0A0C2WQU6"/>
<protein>
    <submittedName>
        <fullName evidence="2">Uncharacterized protein</fullName>
    </submittedName>
</protein>
<organism evidence="2 3">
    <name type="scientific">Amanita muscaria (strain Koide BX008)</name>
    <dbReference type="NCBI Taxonomy" id="946122"/>
    <lineage>
        <taxon>Eukaryota</taxon>
        <taxon>Fungi</taxon>
        <taxon>Dikarya</taxon>
        <taxon>Basidiomycota</taxon>
        <taxon>Agaricomycotina</taxon>
        <taxon>Agaricomycetes</taxon>
        <taxon>Agaricomycetidae</taxon>
        <taxon>Agaricales</taxon>
        <taxon>Pluteineae</taxon>
        <taxon>Amanitaceae</taxon>
        <taxon>Amanita</taxon>
    </lineage>
</organism>
<sequence>MNRGDAQSREAEGRLGGNLDFTISTSVGGIPKEPDSVNRGEPVVQREEAPTAQRASNANNQIPLTQNPGVSSNTSGGARFQTPHFTGGGHAFGTNSTVNNNNTFTIIRSGDGQFTESQRNLVHRSYTSQSKANPMCVDM</sequence>
<evidence type="ECO:0000313" key="2">
    <source>
        <dbReference type="EMBL" id="KIL58648.1"/>
    </source>
</evidence>
<feature type="compositionally biased region" description="Basic and acidic residues" evidence="1">
    <location>
        <begin position="32"/>
        <end position="49"/>
    </location>
</feature>
<reference evidence="2 3" key="1">
    <citation type="submission" date="2014-04" db="EMBL/GenBank/DDBJ databases">
        <title>Evolutionary Origins and Diversification of the Mycorrhizal Mutualists.</title>
        <authorList>
            <consortium name="DOE Joint Genome Institute"/>
            <consortium name="Mycorrhizal Genomics Consortium"/>
            <person name="Kohler A."/>
            <person name="Kuo A."/>
            <person name="Nagy L.G."/>
            <person name="Floudas D."/>
            <person name="Copeland A."/>
            <person name="Barry K.W."/>
            <person name="Cichocki N."/>
            <person name="Veneault-Fourrey C."/>
            <person name="LaButti K."/>
            <person name="Lindquist E.A."/>
            <person name="Lipzen A."/>
            <person name="Lundell T."/>
            <person name="Morin E."/>
            <person name="Murat C."/>
            <person name="Riley R."/>
            <person name="Ohm R."/>
            <person name="Sun H."/>
            <person name="Tunlid A."/>
            <person name="Henrissat B."/>
            <person name="Grigoriev I.V."/>
            <person name="Hibbett D.S."/>
            <person name="Martin F."/>
        </authorList>
    </citation>
    <scope>NUCLEOTIDE SEQUENCE [LARGE SCALE GENOMIC DNA]</scope>
    <source>
        <strain evidence="2 3">Koide BX008</strain>
    </source>
</reference>
<dbReference type="EMBL" id="KN818332">
    <property type="protein sequence ID" value="KIL58648.1"/>
    <property type="molecule type" value="Genomic_DNA"/>
</dbReference>
<evidence type="ECO:0000256" key="1">
    <source>
        <dbReference type="SAM" id="MobiDB-lite"/>
    </source>
</evidence>
<feature type="region of interest" description="Disordered" evidence="1">
    <location>
        <begin position="1"/>
        <end position="97"/>
    </location>
</feature>
<accession>A0A0C2WQU6</accession>
<proteinExistence type="predicted"/>